<dbReference type="PANTHER" id="PTHR40094">
    <property type="entry name" value="ALPHA-2-MACROGLOBULIN HOMOLOG"/>
    <property type="match status" value="1"/>
</dbReference>
<evidence type="ECO:0000256" key="1">
    <source>
        <dbReference type="ARBA" id="ARBA00010556"/>
    </source>
</evidence>
<dbReference type="Pfam" id="PF01835">
    <property type="entry name" value="MG2"/>
    <property type="match status" value="1"/>
</dbReference>
<dbReference type="Proteomes" id="UP000316714">
    <property type="component" value="Unassembled WGS sequence"/>
</dbReference>
<gene>
    <name evidence="5" type="ORF">KOR34_52610</name>
</gene>
<dbReference type="GO" id="GO:0005615">
    <property type="term" value="C:extracellular space"/>
    <property type="evidence" value="ECO:0007669"/>
    <property type="project" value="InterPro"/>
</dbReference>
<dbReference type="Pfam" id="PF00207">
    <property type="entry name" value="A2M"/>
    <property type="match status" value="1"/>
</dbReference>
<dbReference type="Pfam" id="PF17973">
    <property type="entry name" value="bMG10"/>
    <property type="match status" value="1"/>
</dbReference>
<dbReference type="SMART" id="SM01359">
    <property type="entry name" value="A2M_N_2"/>
    <property type="match status" value="1"/>
</dbReference>
<dbReference type="Gene3D" id="2.60.40.1930">
    <property type="match status" value="1"/>
</dbReference>
<dbReference type="SMART" id="SM01419">
    <property type="entry name" value="Thiol-ester_cl"/>
    <property type="match status" value="1"/>
</dbReference>
<dbReference type="Pfam" id="PF07703">
    <property type="entry name" value="A2M_BRD"/>
    <property type="match status" value="1"/>
</dbReference>
<keyword evidence="2" id="KW-0732">Signal</keyword>
<evidence type="ECO:0000313" key="5">
    <source>
        <dbReference type="EMBL" id="TWT29351.1"/>
    </source>
</evidence>
<dbReference type="SUPFAM" id="SSF48239">
    <property type="entry name" value="Terpenoid cyclases/Protein prenyltransferases"/>
    <property type="match status" value="1"/>
</dbReference>
<organism evidence="5 6">
    <name type="scientific">Posidoniimonas corsicana</name>
    <dbReference type="NCBI Taxonomy" id="1938618"/>
    <lineage>
        <taxon>Bacteria</taxon>
        <taxon>Pseudomonadati</taxon>
        <taxon>Planctomycetota</taxon>
        <taxon>Planctomycetia</taxon>
        <taxon>Pirellulales</taxon>
        <taxon>Lacipirellulaceae</taxon>
        <taxon>Posidoniimonas</taxon>
    </lineage>
</organism>
<dbReference type="InterPro" id="IPR002890">
    <property type="entry name" value="MG2"/>
</dbReference>
<dbReference type="SMART" id="SM01360">
    <property type="entry name" value="A2M"/>
    <property type="match status" value="1"/>
</dbReference>
<evidence type="ECO:0000259" key="4">
    <source>
        <dbReference type="SMART" id="SM01360"/>
    </source>
</evidence>
<dbReference type="PANTHER" id="PTHR40094:SF1">
    <property type="entry name" value="UBIQUITIN DOMAIN-CONTAINING PROTEIN"/>
    <property type="match status" value="1"/>
</dbReference>
<dbReference type="Pfam" id="PF07678">
    <property type="entry name" value="TED_complement"/>
    <property type="match status" value="1"/>
</dbReference>
<dbReference type="OrthoDB" id="9767116at2"/>
<dbReference type="InterPro" id="IPR041246">
    <property type="entry name" value="Bact_MG10"/>
</dbReference>
<dbReference type="InterPro" id="IPR008930">
    <property type="entry name" value="Terpenoid_cyclase/PrenylTrfase"/>
</dbReference>
<protein>
    <submittedName>
        <fullName evidence="5">MG2 domain protein</fullName>
    </submittedName>
</protein>
<dbReference type="InterPro" id="IPR011625">
    <property type="entry name" value="A2M_N_BRD"/>
</dbReference>
<dbReference type="InterPro" id="IPR051802">
    <property type="entry name" value="YfhM-like"/>
</dbReference>
<dbReference type="EMBL" id="SIHJ01000009">
    <property type="protein sequence ID" value="TWT29351.1"/>
    <property type="molecule type" value="Genomic_DNA"/>
</dbReference>
<name>A0A5C5USA5_9BACT</name>
<evidence type="ECO:0000256" key="2">
    <source>
        <dbReference type="SAM" id="SignalP"/>
    </source>
</evidence>
<dbReference type="RefSeq" id="WP_146569064.1">
    <property type="nucleotide sequence ID" value="NZ_SIHJ01000009.1"/>
</dbReference>
<comment type="similarity">
    <text evidence="1">Belongs to the protease inhibitor I39 (alpha-2-macroglobulin) family. Bacterial alpha-2-macroglobulin subfamily.</text>
</comment>
<dbReference type="InterPro" id="IPR001599">
    <property type="entry name" value="Macroglobln_a2"/>
</dbReference>
<dbReference type="Gene3D" id="2.20.130.20">
    <property type="match status" value="1"/>
</dbReference>
<evidence type="ECO:0000259" key="3">
    <source>
        <dbReference type="SMART" id="SM01359"/>
    </source>
</evidence>
<feature type="domain" description="Alpha-2-macroglobulin bait region" evidence="3">
    <location>
        <begin position="1008"/>
        <end position="1149"/>
    </location>
</feature>
<dbReference type="Gene3D" id="2.60.40.10">
    <property type="entry name" value="Immunoglobulins"/>
    <property type="match status" value="1"/>
</dbReference>
<dbReference type="InterPro" id="IPR011626">
    <property type="entry name" value="Alpha-macroglobulin_TED"/>
</dbReference>
<keyword evidence="6" id="KW-1185">Reference proteome</keyword>
<feature type="signal peptide" evidence="2">
    <location>
        <begin position="1"/>
        <end position="22"/>
    </location>
</feature>
<sequence length="2040" mass="226636" precursor="true">MIQRKKFLLLLPAAALLSMAFAQDPPPLPGQRAADQGNWKLAYDTLSAGLLGKNLPDDELVPAIGQCVNSLAQLNRVAETDAFLEAVAAAYPKNPGVLLKVAQSYENLPHYGAMVAGEFRRGGVRGRAKVVNSYERDRVRVLQLLRDASQLDGERSPGGVARALIDALMGGRFQQQAWQLQLLTNLDELPDYEDGWGRGGGGQGAPVDADGEPVFYALPDSWDAARNDGERWRWALEQYAGHGDYERSQALLMRARFLESQFGVQTMAQYFPLLNQDSGNEASIFTLHTLAEDETIARLATGVRRFKLPADQNHIKLYQEVLQNPSAQQLKHPLVQAASSLAQLFQNRRQYPRAVEYFDAALEHATERQRESFQRSREQIVGDWGEFQPTEPQPAGQGATVEYRFRNAGSVHLTAKQIDIRKLLMDVKAYLDSRPEKLEWEELDISNVGHRLLREGQEQYLGEVAAEWDLDLDPPADHFDQQITITTPLQKSGAYWLTAKPADGAVSHTVLWLADTAIVRKPLDGKQLYFVADAKNGRPVAGAAIELFGFRQRAVEDRPNRYQVDTQRFAEKTDAGGLVRVDVAEKPREPNYQWLAIATTVDGRFAYLGFDGFGRSRLHRQQYNQTKAFVITDRPVYRPGQKVHYKAWVQRAEYGAAENTSEFAHKSFRVELTDGRNEKVQEVTLTSNAYGAIEGEYELPDGATLGAYQLNVLGHGAGGFRVEEYKKPEYEVTVEAPHDGVALGEKFTAKIEARYYFGSPVVNAVVKYKVTRTKRDADWFPPRPWDWLYGPGYGWLGCDYDWHPGFRHWGVRCPTPGWWPWRQPDPPEVVAEGETPIGADGSIEVEIDTSLAKALHPNSDHNYHIEAQVVDESRRTIVGAGDVLVARQPYRAYVWTDRGHYRVGDPLEARVAVRSAGGEPLAKTGVLRLLKLTYSGDGQEPEETEVRRWELATKADGLASLQIKASEPGQYRLSFTSKTDAGQEIEGGHVFTIAGEGFDGAGFAFNDLEIVPDKAEYLTGEKVRLQVSTARTGSAVLLFVRPANGVYPEPRLVQLDGKSTVVEIDVKQSDMPNLIVEATAVGGARVLQAVRDIAVPPVSKVLKLELLTGAKAYKPGQEATVQLRLTDEEGKPVVGDTALTIYDKSVEYISGGSNVGDIRKHFWDWRHTHHPNRSDSLSHTGYNLVPPGQLGMQRLGVFGDQIQTKTAVLGRGRDSGMGGMRMMSRGAPMPAMAPAGAVMDAVDMEMSEFAADSAPADGEQPLVEPAVRSEFADTALWRGSLETNSDGIGEVSLKMPENLTTWKVSAWGMGHGARVGQGTAEVVTRKNLLVRLQTPRFLVETDEVFLSANVHNYLEQEKRVTVRLELDGGALESPSQLTQEVDVPAGGDRRVDWRVTAMKEGQAKVRAFALTDEESDAMELSFPVRVHGVLKQDAYSGVIAADAQRGAFEIQVPAKRRAEQTRLEVRYSPTLAGAMVDALPYLIDYPHGCTEQTLNRFLPAVVTQQTLIDLGVDLQAIKDKQTNLNPQELGPAADRQARWRRYDRSAVFDQAELDKIVKAGVRRLTDMQLTDGGWGWFSGYGEHSWPHTTAVVMRGLLVAKQNDVAILPDVLDRGRQWLENHQQGELAKLNNVDADGNVRDDSKPHKRRADNLDALVYLTLVEAGESSPPMRDFLYRDRTGLAPYSLATFGLALHKEGDQVEKRDMVVQNLKQFVRTDDENQTAYLDLGGGSWWYWYGSEYEAQAYFLKLLAATEPEGDLASGLVKYLLNNRSHATYWNSTRDTALVVEAMADYLRATNQAQPDLAVEVWLDGEKRKEVKITADNLFSFDNALVIEGAALAPGRHTVELRKTGEGRLFYNGYLTNFTLEDDIRATGLEVRVERKLYKLTRADQPTQVAGGRGQAVGQRTEKYSREEITNLASVQSGDLVEVELTLESKNDYEYLLITDPKAAGFEPVEVQSGYNGNEIGAYVEYRDQSVNLFARRLARGDRSVSYRLRAETPGRFSALPTQVEAMYAPEVRGNSNEIKVRVVEGATAAQAE</sequence>
<dbReference type="InterPro" id="IPR047565">
    <property type="entry name" value="Alpha-macroglob_thiol-ester_cl"/>
</dbReference>
<dbReference type="CDD" id="cd02891">
    <property type="entry name" value="A2M_like"/>
    <property type="match status" value="1"/>
</dbReference>
<accession>A0A5C5USA5</accession>
<dbReference type="InterPro" id="IPR013783">
    <property type="entry name" value="Ig-like_fold"/>
</dbReference>
<dbReference type="GO" id="GO:0004866">
    <property type="term" value="F:endopeptidase inhibitor activity"/>
    <property type="evidence" value="ECO:0007669"/>
    <property type="project" value="InterPro"/>
</dbReference>
<reference evidence="5 6" key="1">
    <citation type="submission" date="2019-02" db="EMBL/GenBank/DDBJ databases">
        <title>Deep-cultivation of Planctomycetes and their phenomic and genomic characterization uncovers novel biology.</title>
        <authorList>
            <person name="Wiegand S."/>
            <person name="Jogler M."/>
            <person name="Boedeker C."/>
            <person name="Pinto D."/>
            <person name="Vollmers J."/>
            <person name="Rivas-Marin E."/>
            <person name="Kohn T."/>
            <person name="Peeters S.H."/>
            <person name="Heuer A."/>
            <person name="Rast P."/>
            <person name="Oberbeckmann S."/>
            <person name="Bunk B."/>
            <person name="Jeske O."/>
            <person name="Meyerdierks A."/>
            <person name="Storesund J.E."/>
            <person name="Kallscheuer N."/>
            <person name="Luecker S."/>
            <person name="Lage O.M."/>
            <person name="Pohl T."/>
            <person name="Merkel B.J."/>
            <person name="Hornburger P."/>
            <person name="Mueller R.-W."/>
            <person name="Bruemmer F."/>
            <person name="Labrenz M."/>
            <person name="Spormann A.M."/>
            <person name="Op Den Camp H."/>
            <person name="Overmann J."/>
            <person name="Amann R."/>
            <person name="Jetten M.S.M."/>
            <person name="Mascher T."/>
            <person name="Medema M.H."/>
            <person name="Devos D.P."/>
            <person name="Kaster A.-K."/>
            <person name="Ovreas L."/>
            <person name="Rohde M."/>
            <person name="Galperin M.Y."/>
            <person name="Jogler C."/>
        </authorList>
    </citation>
    <scope>NUCLEOTIDE SEQUENCE [LARGE SCALE GENOMIC DNA]</scope>
    <source>
        <strain evidence="5 6">KOR34</strain>
    </source>
</reference>
<evidence type="ECO:0000313" key="6">
    <source>
        <dbReference type="Proteomes" id="UP000316714"/>
    </source>
</evidence>
<dbReference type="Gene3D" id="1.50.10.20">
    <property type="match status" value="1"/>
</dbReference>
<feature type="chain" id="PRO_5022780394" evidence="2">
    <location>
        <begin position="23"/>
        <end position="2040"/>
    </location>
</feature>
<proteinExistence type="inferred from homology"/>
<comment type="caution">
    <text evidence="5">The sequence shown here is derived from an EMBL/GenBank/DDBJ whole genome shotgun (WGS) entry which is preliminary data.</text>
</comment>
<feature type="domain" description="Alpha-2-macroglobulin" evidence="4">
    <location>
        <begin position="1274"/>
        <end position="1364"/>
    </location>
</feature>